<dbReference type="RefSeq" id="WP_129088352.1">
    <property type="nucleotide sequence ID" value="NZ_CP053836.1"/>
</dbReference>
<dbReference type="Gene3D" id="3.40.830.10">
    <property type="entry name" value="LigB-like"/>
    <property type="match status" value="1"/>
</dbReference>
<dbReference type="HAMAP" id="MF_00055">
    <property type="entry name" value="MEMO1"/>
    <property type="match status" value="1"/>
</dbReference>
<gene>
    <name evidence="3" type="primary">amrB</name>
    <name evidence="3" type="ORF">CRV07_14695</name>
</gene>
<dbReference type="EMBL" id="PDKK01000020">
    <property type="protein sequence ID" value="RXK01800.1"/>
    <property type="molecule type" value="Genomic_DNA"/>
</dbReference>
<dbReference type="AlphaFoldDB" id="A0A4Q1AJM7"/>
<comment type="caution">
    <text evidence="3">The sequence shown here is derived from an EMBL/GenBank/DDBJ whole genome shotgun (WGS) entry which is preliminary data.</text>
</comment>
<dbReference type="PANTHER" id="PTHR11060">
    <property type="entry name" value="PROTEIN MEMO1"/>
    <property type="match status" value="1"/>
</dbReference>
<proteinExistence type="inferred from homology"/>
<dbReference type="NCBIfam" id="TIGR04336">
    <property type="entry name" value="AmmeMemoSam_B"/>
    <property type="match status" value="1"/>
</dbReference>
<evidence type="ECO:0000313" key="3">
    <source>
        <dbReference type="EMBL" id="RXK01800.1"/>
    </source>
</evidence>
<comment type="similarity">
    <text evidence="1 2">Belongs to the MEMO1 family.</text>
</comment>
<sequence length="266" mass="30399">MGQREMAVAGSFYPKSKEEIDKFIEYFNQSFSLKNASDNLKVRAIIVPHAGYIYSGFTANLAYNLSSKNRYKRVVVIGPSHKIYIEGASIALYESFKTPLGDLKIDLEYSLKLKEAYSFLTFIPEAHKEHSTETQAPFIKNYFEDIKIVELVYGKLDFNELSKLVDELLENKDNLIVISTDLSHFYKLEEAKRLDNICLNAILKRDLELFDKGCEACGKVGVKALVKSSIKKDLEFELLHYCTSYDRTKDDTSVVGYSSFLLKEKV</sequence>
<evidence type="ECO:0000313" key="4">
    <source>
        <dbReference type="Proteomes" id="UP000289758"/>
    </source>
</evidence>
<keyword evidence="4" id="KW-1185">Reference proteome</keyword>
<dbReference type="OrthoDB" id="9785549at2"/>
<accession>A0A4Q1AJM7</accession>
<name>A0A4Q1AJM7_9BACT</name>
<dbReference type="InterPro" id="IPR002737">
    <property type="entry name" value="MEMO1_fam"/>
</dbReference>
<dbReference type="Pfam" id="PF01875">
    <property type="entry name" value="Memo"/>
    <property type="match status" value="1"/>
</dbReference>
<protein>
    <recommendedName>
        <fullName evidence="2">MEMO1 family protein CRV07_14695</fullName>
    </recommendedName>
</protein>
<evidence type="ECO:0000256" key="1">
    <source>
        <dbReference type="ARBA" id="ARBA00006315"/>
    </source>
</evidence>
<organism evidence="3 4">
    <name type="scientific">Halarcobacter ebronensis</name>
    <dbReference type="NCBI Taxonomy" id="1462615"/>
    <lineage>
        <taxon>Bacteria</taxon>
        <taxon>Pseudomonadati</taxon>
        <taxon>Campylobacterota</taxon>
        <taxon>Epsilonproteobacteria</taxon>
        <taxon>Campylobacterales</taxon>
        <taxon>Arcobacteraceae</taxon>
        <taxon>Halarcobacter</taxon>
    </lineage>
</organism>
<evidence type="ECO:0000256" key="2">
    <source>
        <dbReference type="HAMAP-Rule" id="MF_00055"/>
    </source>
</evidence>
<dbReference type="CDD" id="cd07361">
    <property type="entry name" value="MEMO_like"/>
    <property type="match status" value="1"/>
</dbReference>
<dbReference type="PANTHER" id="PTHR11060:SF0">
    <property type="entry name" value="PROTEIN MEMO1"/>
    <property type="match status" value="1"/>
</dbReference>
<reference evidence="3 4" key="1">
    <citation type="submission" date="2017-10" db="EMBL/GenBank/DDBJ databases">
        <title>Genomics of the genus Arcobacter.</title>
        <authorList>
            <person name="Perez-Cataluna A."/>
            <person name="Figueras M.J."/>
        </authorList>
    </citation>
    <scope>NUCLEOTIDE SEQUENCE [LARGE SCALE GENOMIC DNA]</scope>
    <source>
        <strain evidence="3 4">CECT 8441</strain>
    </source>
</reference>
<dbReference type="Proteomes" id="UP000289758">
    <property type="component" value="Unassembled WGS sequence"/>
</dbReference>